<dbReference type="Proteomes" id="UP001500483">
    <property type="component" value="Unassembled WGS sequence"/>
</dbReference>
<keyword evidence="1" id="KW-0472">Membrane</keyword>
<reference evidence="3" key="1">
    <citation type="journal article" date="2019" name="Int. J. Syst. Evol. Microbiol.">
        <title>The Global Catalogue of Microorganisms (GCM) 10K type strain sequencing project: providing services to taxonomists for standard genome sequencing and annotation.</title>
        <authorList>
            <consortium name="The Broad Institute Genomics Platform"/>
            <consortium name="The Broad Institute Genome Sequencing Center for Infectious Disease"/>
            <person name="Wu L."/>
            <person name="Ma J."/>
        </authorList>
    </citation>
    <scope>NUCLEOTIDE SEQUENCE [LARGE SCALE GENOMIC DNA]</scope>
    <source>
        <strain evidence="3">JCM 9687</strain>
    </source>
</reference>
<proteinExistence type="predicted"/>
<evidence type="ECO:0000313" key="3">
    <source>
        <dbReference type="Proteomes" id="UP001500483"/>
    </source>
</evidence>
<accession>A0ABP6RX26</accession>
<gene>
    <name evidence="2" type="ORF">GCM10020366_50380</name>
</gene>
<sequence length="61" mass="6426">MNKRNVVNALVLVLAALSVVPTLITTEHWSTVNYVTAVALAIGVVWFVVDAARSTGSGRSS</sequence>
<evidence type="ECO:0000313" key="2">
    <source>
        <dbReference type="EMBL" id="GAA3362440.1"/>
    </source>
</evidence>
<dbReference type="RefSeq" id="WP_258342498.1">
    <property type="nucleotide sequence ID" value="NZ_BAAAYK010000038.1"/>
</dbReference>
<comment type="caution">
    <text evidence="2">The sequence shown here is derived from an EMBL/GenBank/DDBJ whole genome shotgun (WGS) entry which is preliminary data.</text>
</comment>
<organism evidence="2 3">
    <name type="scientific">Saccharopolyspora gregorii</name>
    <dbReference type="NCBI Taxonomy" id="33914"/>
    <lineage>
        <taxon>Bacteria</taxon>
        <taxon>Bacillati</taxon>
        <taxon>Actinomycetota</taxon>
        <taxon>Actinomycetes</taxon>
        <taxon>Pseudonocardiales</taxon>
        <taxon>Pseudonocardiaceae</taxon>
        <taxon>Saccharopolyspora</taxon>
    </lineage>
</organism>
<feature type="transmembrane region" description="Helical" evidence="1">
    <location>
        <begin position="32"/>
        <end position="52"/>
    </location>
</feature>
<keyword evidence="1" id="KW-0812">Transmembrane</keyword>
<name>A0ABP6RX26_9PSEU</name>
<evidence type="ECO:0000256" key="1">
    <source>
        <dbReference type="SAM" id="Phobius"/>
    </source>
</evidence>
<keyword evidence="3" id="KW-1185">Reference proteome</keyword>
<protein>
    <submittedName>
        <fullName evidence="2">Uncharacterized protein</fullName>
    </submittedName>
</protein>
<keyword evidence="1" id="KW-1133">Transmembrane helix</keyword>
<dbReference type="EMBL" id="BAAAYK010000038">
    <property type="protein sequence ID" value="GAA3362440.1"/>
    <property type="molecule type" value="Genomic_DNA"/>
</dbReference>